<dbReference type="OrthoDB" id="6369810at2759"/>
<sequence>MAVNCHFVVYFGLVFLYSTVADITVHPQEDFNTAQADCSGRGLSLPVAETYEEYELLLQYLNDNNINTNVWLGLKVPDGETRFKWVNDGYKEGGYLQTEWADDEPNNLDVPESCVRLKSDDDFKWNTRDCTKESEFICVNYSKSDTDFELFTTQKNYGEARQFCQGRSKDLPMLKTRNQYDLILDKINTDSSIKNIWIGMMFVGSQDDDYREFKWFDGERIDTADWDTSASGSCVYMDSSDSFKWKPVSCSTARSYVCTPTFRIHNAYSIENKAIGNFRLQSELFVLSMAYRRANISQGSGYLLEADESGAHFLTNRRHKVKLIIYAGDSICLPVSGVLYGRSILINQFDVVLISCVSKIAASAFVPIP</sequence>
<accession>V3ZZK7</accession>
<reference evidence="3 4" key="1">
    <citation type="journal article" date="2013" name="Nature">
        <title>Insights into bilaterian evolution from three spiralian genomes.</title>
        <authorList>
            <person name="Simakov O."/>
            <person name="Marletaz F."/>
            <person name="Cho S.J."/>
            <person name="Edsinger-Gonzales E."/>
            <person name="Havlak P."/>
            <person name="Hellsten U."/>
            <person name="Kuo D.H."/>
            <person name="Larsson T."/>
            <person name="Lv J."/>
            <person name="Arendt D."/>
            <person name="Savage R."/>
            <person name="Osoegawa K."/>
            <person name="de Jong P."/>
            <person name="Grimwood J."/>
            <person name="Chapman J.A."/>
            <person name="Shapiro H."/>
            <person name="Aerts A."/>
            <person name="Otillar R.P."/>
            <person name="Terry A.Y."/>
            <person name="Boore J.L."/>
            <person name="Grigoriev I.V."/>
            <person name="Lindberg D.R."/>
            <person name="Seaver E.C."/>
            <person name="Weisblat D.A."/>
            <person name="Putnam N.H."/>
            <person name="Rokhsar D.S."/>
        </authorList>
    </citation>
    <scope>NUCLEOTIDE SEQUENCE [LARGE SCALE GENOMIC DNA]</scope>
</reference>
<keyword evidence="4" id="KW-1185">Reference proteome</keyword>
<feature type="domain" description="C-type lectin" evidence="2">
    <location>
        <begin position="10"/>
        <end position="139"/>
    </location>
</feature>
<dbReference type="OMA" id="NTENCAF"/>
<dbReference type="CDD" id="cd00037">
    <property type="entry name" value="CLECT"/>
    <property type="match status" value="2"/>
</dbReference>
<evidence type="ECO:0000256" key="1">
    <source>
        <dbReference type="SAM" id="SignalP"/>
    </source>
</evidence>
<dbReference type="PROSITE" id="PS50041">
    <property type="entry name" value="C_TYPE_LECTIN_2"/>
    <property type="match status" value="2"/>
</dbReference>
<dbReference type="GeneID" id="20238137"/>
<dbReference type="InterPro" id="IPR001304">
    <property type="entry name" value="C-type_lectin-like"/>
</dbReference>
<feature type="signal peptide" evidence="1">
    <location>
        <begin position="1"/>
        <end position="21"/>
    </location>
</feature>
<dbReference type="STRING" id="225164.V3ZZK7"/>
<organism evidence="3 4">
    <name type="scientific">Lottia gigantea</name>
    <name type="common">Giant owl limpet</name>
    <dbReference type="NCBI Taxonomy" id="225164"/>
    <lineage>
        <taxon>Eukaryota</taxon>
        <taxon>Metazoa</taxon>
        <taxon>Spiralia</taxon>
        <taxon>Lophotrochozoa</taxon>
        <taxon>Mollusca</taxon>
        <taxon>Gastropoda</taxon>
        <taxon>Patellogastropoda</taxon>
        <taxon>Lottioidea</taxon>
        <taxon>Lottiidae</taxon>
        <taxon>Lottia</taxon>
    </lineage>
</organism>
<dbReference type="EMBL" id="KB201362">
    <property type="protein sequence ID" value="ESO96983.1"/>
    <property type="molecule type" value="Genomic_DNA"/>
</dbReference>
<dbReference type="RefSeq" id="XP_009052469.1">
    <property type="nucleotide sequence ID" value="XM_009054221.1"/>
</dbReference>
<dbReference type="Gene3D" id="3.10.100.10">
    <property type="entry name" value="Mannose-Binding Protein A, subunit A"/>
    <property type="match status" value="2"/>
</dbReference>
<dbReference type="InterPro" id="IPR016187">
    <property type="entry name" value="CTDL_fold"/>
</dbReference>
<evidence type="ECO:0000313" key="3">
    <source>
        <dbReference type="EMBL" id="ESO96983.1"/>
    </source>
</evidence>
<dbReference type="SMART" id="SM00034">
    <property type="entry name" value="CLECT"/>
    <property type="match status" value="2"/>
</dbReference>
<dbReference type="AlphaFoldDB" id="V3ZZK7"/>
<proteinExistence type="predicted"/>
<protein>
    <recommendedName>
        <fullName evidence="2">C-type lectin domain-containing protein</fullName>
    </recommendedName>
</protein>
<evidence type="ECO:0000313" key="4">
    <source>
        <dbReference type="Proteomes" id="UP000030746"/>
    </source>
</evidence>
<feature type="chain" id="PRO_5004715619" description="C-type lectin domain-containing protein" evidence="1">
    <location>
        <begin position="22"/>
        <end position="369"/>
    </location>
</feature>
<dbReference type="CTD" id="20238137"/>
<keyword evidence="1" id="KW-0732">Signal</keyword>
<dbReference type="HOGENOM" id="CLU_750710_0_0_1"/>
<gene>
    <name evidence="3" type="ORF">LOTGIDRAFT_159731</name>
</gene>
<feature type="domain" description="C-type lectin" evidence="2">
    <location>
        <begin position="148"/>
        <end position="259"/>
    </location>
</feature>
<name>V3ZZK7_LOTGI</name>
<dbReference type="Pfam" id="PF00059">
    <property type="entry name" value="Lectin_C"/>
    <property type="match status" value="2"/>
</dbReference>
<dbReference type="KEGG" id="lgi:LOTGIDRAFT_159731"/>
<dbReference type="Proteomes" id="UP000030746">
    <property type="component" value="Unassembled WGS sequence"/>
</dbReference>
<dbReference type="SUPFAM" id="SSF56436">
    <property type="entry name" value="C-type lectin-like"/>
    <property type="match status" value="2"/>
</dbReference>
<dbReference type="PANTHER" id="PTHR45784:SF3">
    <property type="entry name" value="C-TYPE LECTIN DOMAIN FAMILY 4 MEMBER K-LIKE-RELATED"/>
    <property type="match status" value="1"/>
</dbReference>
<dbReference type="InterPro" id="IPR016186">
    <property type="entry name" value="C-type_lectin-like/link_sf"/>
</dbReference>
<dbReference type="PANTHER" id="PTHR45784">
    <property type="entry name" value="C-TYPE LECTIN DOMAIN FAMILY 20 MEMBER A-RELATED"/>
    <property type="match status" value="1"/>
</dbReference>
<evidence type="ECO:0000259" key="2">
    <source>
        <dbReference type="PROSITE" id="PS50041"/>
    </source>
</evidence>